<proteinExistence type="predicted"/>
<name>A0A8C6GED3_MUSSI</name>
<reference evidence="2" key="1">
    <citation type="submission" date="2025-08" db="UniProtKB">
        <authorList>
            <consortium name="Ensembl"/>
        </authorList>
    </citation>
    <scope>IDENTIFICATION</scope>
</reference>
<feature type="chain" id="PRO_5034612506" evidence="1">
    <location>
        <begin position="19"/>
        <end position="118"/>
    </location>
</feature>
<dbReference type="AlphaFoldDB" id="A0A8C6GED3"/>
<organism evidence="2 3">
    <name type="scientific">Mus spicilegus</name>
    <name type="common">Mound-building mouse</name>
    <dbReference type="NCBI Taxonomy" id="10103"/>
    <lineage>
        <taxon>Eukaryota</taxon>
        <taxon>Metazoa</taxon>
        <taxon>Chordata</taxon>
        <taxon>Craniata</taxon>
        <taxon>Vertebrata</taxon>
        <taxon>Euteleostomi</taxon>
        <taxon>Mammalia</taxon>
        <taxon>Eutheria</taxon>
        <taxon>Euarchontoglires</taxon>
        <taxon>Glires</taxon>
        <taxon>Rodentia</taxon>
        <taxon>Myomorpha</taxon>
        <taxon>Muroidea</taxon>
        <taxon>Muridae</taxon>
        <taxon>Murinae</taxon>
        <taxon>Mus</taxon>
        <taxon>Mus</taxon>
    </lineage>
</organism>
<dbReference type="Ensembl" id="ENSMSIT00000005505.1">
    <property type="protein sequence ID" value="ENSMSIP00000004350.1"/>
    <property type="gene ID" value="ENSMSIG00000003980.1"/>
</dbReference>
<feature type="signal peptide" evidence="1">
    <location>
        <begin position="1"/>
        <end position="18"/>
    </location>
</feature>
<reference evidence="2" key="2">
    <citation type="submission" date="2025-09" db="UniProtKB">
        <authorList>
            <consortium name="Ensembl"/>
        </authorList>
    </citation>
    <scope>IDENTIFICATION</scope>
</reference>
<keyword evidence="1" id="KW-0732">Signal</keyword>
<evidence type="ECO:0000256" key="1">
    <source>
        <dbReference type="SAM" id="SignalP"/>
    </source>
</evidence>
<dbReference type="Proteomes" id="UP000694415">
    <property type="component" value="Unplaced"/>
</dbReference>
<evidence type="ECO:0000313" key="3">
    <source>
        <dbReference type="Proteomes" id="UP000694415"/>
    </source>
</evidence>
<keyword evidence="3" id="KW-1185">Reference proteome</keyword>
<sequence>MVTGSCPCLSLWPKLACAFFLLLCTSQNSKFWISCCGPASPRHLSLEDCRCLLTPGGPQWLLVQLLSSCAPGKPPGSEASPLHGPGPRRHLLFICWKCPIINIAWMGMQTFLVCSLTP</sequence>
<protein>
    <submittedName>
        <fullName evidence="2">Uncharacterized protein</fullName>
    </submittedName>
</protein>
<evidence type="ECO:0000313" key="2">
    <source>
        <dbReference type="Ensembl" id="ENSMSIP00000004350.1"/>
    </source>
</evidence>
<accession>A0A8C6GED3</accession>